<evidence type="ECO:0000313" key="4">
    <source>
        <dbReference type="EMBL" id="HIZ58220.1"/>
    </source>
</evidence>
<dbReference type="EMBL" id="DXBJ01000046">
    <property type="protein sequence ID" value="HIZ58220.1"/>
    <property type="molecule type" value="Genomic_DNA"/>
</dbReference>
<dbReference type="AlphaFoldDB" id="A0A9D2FFS8"/>
<reference evidence="4" key="1">
    <citation type="journal article" date="2021" name="PeerJ">
        <title>Extensive microbial diversity within the chicken gut microbiome revealed by metagenomics and culture.</title>
        <authorList>
            <person name="Gilroy R."/>
            <person name="Ravi A."/>
            <person name="Getino M."/>
            <person name="Pursley I."/>
            <person name="Horton D.L."/>
            <person name="Alikhan N.F."/>
            <person name="Baker D."/>
            <person name="Gharbi K."/>
            <person name="Hall N."/>
            <person name="Watson M."/>
            <person name="Adriaenssens E.M."/>
            <person name="Foster-Nyarko E."/>
            <person name="Jarju S."/>
            <person name="Secka A."/>
            <person name="Antonio M."/>
            <person name="Oren A."/>
            <person name="Chaudhuri R.R."/>
            <person name="La Ragione R."/>
            <person name="Hildebrand F."/>
            <person name="Pallen M.J."/>
        </authorList>
    </citation>
    <scope>NUCLEOTIDE SEQUENCE</scope>
    <source>
        <strain evidence="4">ChiBcec16-3735</strain>
    </source>
</reference>
<feature type="domain" description="YqaJ viral recombinase" evidence="3">
    <location>
        <begin position="5"/>
        <end position="140"/>
    </location>
</feature>
<dbReference type="PANTHER" id="PTHR46609:SF6">
    <property type="entry name" value="EXONUCLEASE, PHAGE-TYPE_RECB, C-TERMINAL DOMAIN-CONTAINING PROTEIN-RELATED"/>
    <property type="match status" value="1"/>
</dbReference>
<keyword evidence="1" id="KW-0378">Hydrolase</keyword>
<dbReference type="NCBIfam" id="TIGR03033">
    <property type="entry name" value="phage_rel_nuc"/>
    <property type="match status" value="1"/>
</dbReference>
<organism evidence="4 5">
    <name type="scientific">Candidatus Faecalibacterium gallistercoris</name>
    <dbReference type="NCBI Taxonomy" id="2838579"/>
    <lineage>
        <taxon>Bacteria</taxon>
        <taxon>Bacillati</taxon>
        <taxon>Bacillota</taxon>
        <taxon>Clostridia</taxon>
        <taxon>Eubacteriales</taxon>
        <taxon>Oscillospiraceae</taxon>
        <taxon>Faecalibacterium</taxon>
    </lineage>
</organism>
<dbReference type="InterPro" id="IPR019080">
    <property type="entry name" value="YqaJ_viral_recombinase"/>
</dbReference>
<dbReference type="InterPro" id="IPR011604">
    <property type="entry name" value="PDDEXK-like_dom_sf"/>
</dbReference>
<reference evidence="4" key="2">
    <citation type="submission" date="2021-04" db="EMBL/GenBank/DDBJ databases">
        <authorList>
            <person name="Gilroy R."/>
        </authorList>
    </citation>
    <scope>NUCLEOTIDE SEQUENCE</scope>
    <source>
        <strain evidence="4">ChiBcec16-3735</strain>
    </source>
</reference>
<dbReference type="Pfam" id="PF09588">
    <property type="entry name" value="YqaJ"/>
    <property type="match status" value="1"/>
</dbReference>
<keyword evidence="2" id="KW-0175">Coiled coil</keyword>
<dbReference type="InterPro" id="IPR011335">
    <property type="entry name" value="Restrct_endonuc-II-like"/>
</dbReference>
<evidence type="ECO:0000259" key="3">
    <source>
        <dbReference type="Pfam" id="PF09588"/>
    </source>
</evidence>
<evidence type="ECO:0000256" key="2">
    <source>
        <dbReference type="SAM" id="Coils"/>
    </source>
</evidence>
<dbReference type="InterPro" id="IPR051703">
    <property type="entry name" value="NF-kappa-B_Signaling_Reg"/>
</dbReference>
<dbReference type="PANTHER" id="PTHR46609">
    <property type="entry name" value="EXONUCLEASE, PHAGE-TYPE/RECB, C-TERMINAL DOMAIN-CONTAINING PROTEIN"/>
    <property type="match status" value="1"/>
</dbReference>
<dbReference type="SUPFAM" id="SSF52980">
    <property type="entry name" value="Restriction endonuclease-like"/>
    <property type="match status" value="1"/>
</dbReference>
<gene>
    <name evidence="4" type="ORF">H9725_06535</name>
</gene>
<evidence type="ECO:0000256" key="1">
    <source>
        <dbReference type="ARBA" id="ARBA00022801"/>
    </source>
</evidence>
<sequence>MPYEEWLECRKEGIGGSDAAVVCGVSRYKSPVELWMEKTGQLPAQEAGEAAYWGHQLEELVRTEFTKRTGIQVEHRMELLRSDQHPFMQANLDGTCRQPDLGPCVFEAKTVSAFKAGEWEDGIPDEYYLQVQHYMAVTGYRGAYVAALIGGNNFRWKLIHRDDELIEALIQLEADFWKHVQNKTPPPLDGSSASAKFLAECFPSSLPRSTVELPGQAATLIRQYDEACEQLKAITEQKQQAENLLKQMLGEHESGTTGDHIVTWKNVTQERLDSKTLKAEHPTLYKKYASKSSYRRFSVKAI</sequence>
<dbReference type="Proteomes" id="UP000824065">
    <property type="component" value="Unassembled WGS sequence"/>
</dbReference>
<accession>A0A9D2FFS8</accession>
<protein>
    <submittedName>
        <fullName evidence="4">YqaJ viral recombinase family protein</fullName>
    </submittedName>
</protein>
<name>A0A9D2FFS8_9FIRM</name>
<proteinExistence type="predicted"/>
<feature type="coiled-coil region" evidence="2">
    <location>
        <begin position="217"/>
        <end position="251"/>
    </location>
</feature>
<dbReference type="Gene3D" id="3.90.320.10">
    <property type="match status" value="1"/>
</dbReference>
<comment type="caution">
    <text evidence="4">The sequence shown here is derived from an EMBL/GenBank/DDBJ whole genome shotgun (WGS) entry which is preliminary data.</text>
</comment>
<evidence type="ECO:0000313" key="5">
    <source>
        <dbReference type="Proteomes" id="UP000824065"/>
    </source>
</evidence>
<dbReference type="GO" id="GO:0016787">
    <property type="term" value="F:hydrolase activity"/>
    <property type="evidence" value="ECO:0007669"/>
    <property type="project" value="UniProtKB-KW"/>
</dbReference>
<dbReference type="InterPro" id="IPR017482">
    <property type="entry name" value="Lambda-type_endonuclease"/>
</dbReference>